<accession>A0ABY3RWT1</accession>
<evidence type="ECO:0000313" key="3">
    <source>
        <dbReference type="Proteomes" id="UP001199642"/>
    </source>
</evidence>
<feature type="transmembrane region" description="Helical" evidence="1">
    <location>
        <begin position="86"/>
        <end position="107"/>
    </location>
</feature>
<dbReference type="EMBL" id="CP082781">
    <property type="protein sequence ID" value="UGS28332.1"/>
    <property type="molecule type" value="Genomic_DNA"/>
</dbReference>
<reference evidence="2 3" key="1">
    <citation type="submission" date="2023-01" db="EMBL/GenBank/DDBJ databases">
        <title>Characterization of estradiol degrading bacteria Microbacterium sp. MZT7 and reveal degrading genes through genome analysis.</title>
        <authorList>
            <person name="Hao P."/>
            <person name="Gao Y."/>
        </authorList>
    </citation>
    <scope>NUCLEOTIDE SEQUENCE [LARGE SCALE GENOMIC DNA]</scope>
    <source>
        <strain evidence="2 3">MZT7</strain>
    </source>
</reference>
<proteinExistence type="predicted"/>
<protein>
    <recommendedName>
        <fullName evidence="4">DUF1634 domain-containing protein</fullName>
    </recommendedName>
</protein>
<sequence>MIPIALVVRATVATIRKREPTPAWIIGGDMLGYLLMIAIVGMVSIPGNLAGTAVFGVVVMSAKGLVAIPVLAALSLLVQRYRPLRIVLGTLVIADVLFAIVAVGLTMR</sequence>
<dbReference type="Proteomes" id="UP001199642">
    <property type="component" value="Chromosome"/>
</dbReference>
<keyword evidence="3" id="KW-1185">Reference proteome</keyword>
<feature type="transmembrane region" description="Helical" evidence="1">
    <location>
        <begin position="21"/>
        <end position="43"/>
    </location>
</feature>
<keyword evidence="1" id="KW-0472">Membrane</keyword>
<evidence type="ECO:0008006" key="4">
    <source>
        <dbReference type="Google" id="ProtNLM"/>
    </source>
</evidence>
<evidence type="ECO:0000256" key="1">
    <source>
        <dbReference type="SAM" id="Phobius"/>
    </source>
</evidence>
<keyword evidence="1" id="KW-0812">Transmembrane</keyword>
<feature type="transmembrane region" description="Helical" evidence="1">
    <location>
        <begin position="49"/>
        <end position="74"/>
    </location>
</feature>
<gene>
    <name evidence="2" type="ORF">K8F61_09325</name>
</gene>
<organism evidence="2 3">
    <name type="scientific">Microbacterium resistens</name>
    <dbReference type="NCBI Taxonomy" id="156977"/>
    <lineage>
        <taxon>Bacteria</taxon>
        <taxon>Bacillati</taxon>
        <taxon>Actinomycetota</taxon>
        <taxon>Actinomycetes</taxon>
        <taxon>Micrococcales</taxon>
        <taxon>Microbacteriaceae</taxon>
        <taxon>Microbacterium</taxon>
    </lineage>
</organism>
<name>A0ABY3RWT1_9MICO</name>
<keyword evidence="1" id="KW-1133">Transmembrane helix</keyword>
<dbReference type="RefSeq" id="WP_231821448.1">
    <property type="nucleotide sequence ID" value="NZ_CP082781.1"/>
</dbReference>
<evidence type="ECO:0000313" key="2">
    <source>
        <dbReference type="EMBL" id="UGS28332.1"/>
    </source>
</evidence>